<dbReference type="OrthoDB" id="370430at2759"/>
<gene>
    <name evidence="1" type="ORF">PFMALIP_00978</name>
</gene>
<evidence type="ECO:0000313" key="1">
    <source>
        <dbReference type="EMBL" id="ETW51030.1"/>
    </source>
</evidence>
<organism evidence="1 2">
    <name type="scientific">Plasmodium falciparum MaliPS096_E11</name>
    <dbReference type="NCBI Taxonomy" id="1036727"/>
    <lineage>
        <taxon>Eukaryota</taxon>
        <taxon>Sar</taxon>
        <taxon>Alveolata</taxon>
        <taxon>Apicomplexa</taxon>
        <taxon>Aconoidasida</taxon>
        <taxon>Haemosporida</taxon>
        <taxon>Plasmodiidae</taxon>
        <taxon>Plasmodium</taxon>
        <taxon>Plasmodium (Laverania)</taxon>
    </lineage>
</organism>
<protein>
    <submittedName>
        <fullName evidence="1">Uncharacterized protein</fullName>
    </submittedName>
</protein>
<dbReference type="Proteomes" id="UP000030699">
    <property type="component" value="Unassembled WGS sequence"/>
</dbReference>
<reference evidence="1 2" key="1">
    <citation type="submission" date="2013-02" db="EMBL/GenBank/DDBJ databases">
        <title>The Genome Annotation of Plasmodium falciparum MaliPS096_E11.</title>
        <authorList>
            <consortium name="The Broad Institute Genome Sequencing Platform"/>
            <consortium name="The Broad Institute Genome Sequencing Center for Infectious Disease"/>
            <person name="Neafsey D."/>
            <person name="Hoffman S."/>
            <person name="Volkman S."/>
            <person name="Rosenthal P."/>
            <person name="Walker B."/>
            <person name="Young S.K."/>
            <person name="Zeng Q."/>
            <person name="Gargeya S."/>
            <person name="Fitzgerald M."/>
            <person name="Haas B."/>
            <person name="Abouelleil A."/>
            <person name="Allen A.W."/>
            <person name="Alvarado L."/>
            <person name="Arachchi H.M."/>
            <person name="Berlin A.M."/>
            <person name="Chapman S.B."/>
            <person name="Gainer-Dewar J."/>
            <person name="Goldberg J."/>
            <person name="Griggs A."/>
            <person name="Gujja S."/>
            <person name="Hansen M."/>
            <person name="Howarth C."/>
            <person name="Imamovic A."/>
            <person name="Ireland A."/>
            <person name="Larimer J."/>
            <person name="McCowan C."/>
            <person name="Murphy C."/>
            <person name="Pearson M."/>
            <person name="Poon T.W."/>
            <person name="Priest M."/>
            <person name="Roberts A."/>
            <person name="Saif S."/>
            <person name="Shea T."/>
            <person name="Sisk P."/>
            <person name="Sykes S."/>
            <person name="Wortman J."/>
            <person name="Nusbaum C."/>
            <person name="Birren B."/>
        </authorList>
    </citation>
    <scope>NUCLEOTIDE SEQUENCE [LARGE SCALE GENOMIC DNA]</scope>
    <source>
        <strain evidence="1 2">MaliPS096_E11</strain>
    </source>
</reference>
<accession>A0A024WWC9</accession>
<dbReference type="AlphaFoldDB" id="A0A024WWC9"/>
<sequence>MYHNVFTFILCSFIRKSRSELKNELKDEIAEYDKHYPYLAELRKRLVDKLSNLKEQYVQAHDSVTIQ</sequence>
<name>A0A024WWC9_PLAFA</name>
<evidence type="ECO:0000313" key="2">
    <source>
        <dbReference type="Proteomes" id="UP000030699"/>
    </source>
</evidence>
<proteinExistence type="predicted"/>
<dbReference type="EMBL" id="KI925505">
    <property type="protein sequence ID" value="ETW51030.1"/>
    <property type="molecule type" value="Genomic_DNA"/>
</dbReference>
<reference evidence="1 2" key="2">
    <citation type="submission" date="2013-02" db="EMBL/GenBank/DDBJ databases">
        <title>The Genome Sequence of Plasmodium falciparum MaliPS096_E11.</title>
        <authorList>
            <consortium name="The Broad Institute Genome Sequencing Platform"/>
            <consortium name="The Broad Institute Genome Sequencing Center for Infectious Disease"/>
            <person name="Neafsey D."/>
            <person name="Cheeseman I."/>
            <person name="Volkman S."/>
            <person name="Adams J."/>
            <person name="Walker B."/>
            <person name="Young S.K."/>
            <person name="Zeng Q."/>
            <person name="Gargeya S."/>
            <person name="Fitzgerald M."/>
            <person name="Haas B."/>
            <person name="Abouelleil A."/>
            <person name="Alvarado L."/>
            <person name="Arachchi H.M."/>
            <person name="Berlin A.M."/>
            <person name="Chapman S.B."/>
            <person name="Dewar J."/>
            <person name="Goldberg J."/>
            <person name="Griggs A."/>
            <person name="Gujja S."/>
            <person name="Hansen M."/>
            <person name="Howarth C."/>
            <person name="Imamovic A."/>
            <person name="Larimer J."/>
            <person name="McCowan C."/>
            <person name="Murphy C."/>
            <person name="Neiman D."/>
            <person name="Pearson M."/>
            <person name="Priest M."/>
            <person name="Roberts A."/>
            <person name="Saif S."/>
            <person name="Shea T."/>
            <person name="Sisk P."/>
            <person name="Sykes S."/>
            <person name="Wortman J."/>
            <person name="Nusbaum C."/>
            <person name="Birren B."/>
        </authorList>
    </citation>
    <scope>NUCLEOTIDE SEQUENCE [LARGE SCALE GENOMIC DNA]</scope>
    <source>
        <strain evidence="1 2">MaliPS096_E11</strain>
    </source>
</reference>